<evidence type="ECO:0008006" key="7">
    <source>
        <dbReference type="Google" id="ProtNLM"/>
    </source>
</evidence>
<dbReference type="Proteomes" id="UP001279734">
    <property type="component" value="Unassembled WGS sequence"/>
</dbReference>
<keyword evidence="3" id="KW-0413">Isomerase</keyword>
<accession>A0AAD3SL87</accession>
<dbReference type="InterPro" id="IPR020103">
    <property type="entry name" value="PsdUridine_synth_cat_dom_sf"/>
</dbReference>
<protein>
    <recommendedName>
        <fullName evidence="7">tRNA pseudouridine synthase</fullName>
    </recommendedName>
</protein>
<proteinExistence type="inferred from homology"/>
<comment type="caution">
    <text evidence="5">The sequence shown here is derived from an EMBL/GenBank/DDBJ whole genome shotgun (WGS) entry which is preliminary data.</text>
</comment>
<dbReference type="FunFam" id="3.30.70.580:FF:000002">
    <property type="entry name" value="tRNA pseudouridine synthase"/>
    <property type="match status" value="1"/>
</dbReference>
<sequence>MAVLCLRIPLTPWNRKSLYSSWSRRFHSSKMQIPRTIVCLSTCSLSAAAQGLTLSSQSPTSNQPSAASAKWESFRKKKVVMRVGYVGTNYKGLQLQRDDNIRTIEEELESAIYKAGGIKGSNFGNLHRISWARSSRTDKGVHSLATMISLKMEIPEYAWKDDPNGIVLANFVNTHLPEDIRVFGILPVQRSFDPRRECHVRNYSYLLPAEVIGIKRSSSAAEIDNHLLDFSNILNTFEGEHPFHNYTARSKYRREFPTEGLPGRGHFSRRVKLSSKAPSKEIKWRWPWEWAER</sequence>
<dbReference type="InterPro" id="IPR020094">
    <property type="entry name" value="TruA/RsuA/RluB/E/F_N"/>
</dbReference>
<dbReference type="PANTHER" id="PTHR11142">
    <property type="entry name" value="PSEUDOURIDYLATE SYNTHASE"/>
    <property type="match status" value="1"/>
</dbReference>
<dbReference type="PANTHER" id="PTHR11142:SF9">
    <property type="entry name" value="TRNA PSEUDOURIDINE SYNTHASE-RELATED"/>
    <property type="match status" value="1"/>
</dbReference>
<evidence type="ECO:0000256" key="4">
    <source>
        <dbReference type="ARBA" id="ARBA00036943"/>
    </source>
</evidence>
<dbReference type="GO" id="GO:1990481">
    <property type="term" value="P:mRNA pseudouridine synthesis"/>
    <property type="evidence" value="ECO:0007669"/>
    <property type="project" value="TreeGrafter"/>
</dbReference>
<evidence type="ECO:0000256" key="2">
    <source>
        <dbReference type="ARBA" id="ARBA00022694"/>
    </source>
</evidence>
<keyword evidence="6" id="KW-1185">Reference proteome</keyword>
<dbReference type="GO" id="GO:0031119">
    <property type="term" value="P:tRNA pseudouridine synthesis"/>
    <property type="evidence" value="ECO:0007669"/>
    <property type="project" value="TreeGrafter"/>
</dbReference>
<organism evidence="5 6">
    <name type="scientific">Nepenthes gracilis</name>
    <name type="common">Slender pitcher plant</name>
    <dbReference type="NCBI Taxonomy" id="150966"/>
    <lineage>
        <taxon>Eukaryota</taxon>
        <taxon>Viridiplantae</taxon>
        <taxon>Streptophyta</taxon>
        <taxon>Embryophyta</taxon>
        <taxon>Tracheophyta</taxon>
        <taxon>Spermatophyta</taxon>
        <taxon>Magnoliopsida</taxon>
        <taxon>eudicotyledons</taxon>
        <taxon>Gunneridae</taxon>
        <taxon>Pentapetalae</taxon>
        <taxon>Caryophyllales</taxon>
        <taxon>Nepenthaceae</taxon>
        <taxon>Nepenthes</taxon>
    </lineage>
</organism>
<dbReference type="GO" id="GO:0003723">
    <property type="term" value="F:RNA binding"/>
    <property type="evidence" value="ECO:0007669"/>
    <property type="project" value="InterPro"/>
</dbReference>
<evidence type="ECO:0000256" key="3">
    <source>
        <dbReference type="ARBA" id="ARBA00023235"/>
    </source>
</evidence>
<gene>
    <name evidence="5" type="ORF">Nepgr_014197</name>
</gene>
<dbReference type="SUPFAM" id="SSF55120">
    <property type="entry name" value="Pseudouridine synthase"/>
    <property type="match status" value="1"/>
</dbReference>
<dbReference type="AlphaFoldDB" id="A0AAD3SL87"/>
<dbReference type="Gene3D" id="3.30.70.580">
    <property type="entry name" value="Pseudouridine synthase I, catalytic domain, N-terminal subdomain"/>
    <property type="match status" value="1"/>
</dbReference>
<reference evidence="5" key="1">
    <citation type="submission" date="2023-05" db="EMBL/GenBank/DDBJ databases">
        <title>Nepenthes gracilis genome sequencing.</title>
        <authorList>
            <person name="Fukushima K."/>
        </authorList>
    </citation>
    <scope>NUCLEOTIDE SEQUENCE</scope>
    <source>
        <strain evidence="5">SING2019-196</strain>
    </source>
</reference>
<name>A0AAD3SL87_NEPGR</name>
<evidence type="ECO:0000256" key="1">
    <source>
        <dbReference type="ARBA" id="ARBA00009375"/>
    </source>
</evidence>
<dbReference type="GO" id="GO:0005634">
    <property type="term" value="C:nucleus"/>
    <property type="evidence" value="ECO:0007669"/>
    <property type="project" value="TreeGrafter"/>
</dbReference>
<comment type="catalytic activity">
    <reaction evidence="4">
        <text>a uridine in tRNA = a pseudouridine in tRNA</text>
        <dbReference type="Rhea" id="RHEA:54572"/>
        <dbReference type="Rhea" id="RHEA-COMP:13339"/>
        <dbReference type="Rhea" id="RHEA-COMP:13934"/>
        <dbReference type="ChEBI" id="CHEBI:65314"/>
        <dbReference type="ChEBI" id="CHEBI:65315"/>
    </reaction>
</comment>
<dbReference type="EMBL" id="BSYO01000011">
    <property type="protein sequence ID" value="GMH12356.1"/>
    <property type="molecule type" value="Genomic_DNA"/>
</dbReference>
<dbReference type="InterPro" id="IPR001406">
    <property type="entry name" value="PsdUridine_synth_TruA"/>
</dbReference>
<comment type="similarity">
    <text evidence="1">Belongs to the tRNA pseudouridine synthase TruA family.</text>
</comment>
<dbReference type="GO" id="GO:0009982">
    <property type="term" value="F:pseudouridine synthase activity"/>
    <property type="evidence" value="ECO:0007669"/>
    <property type="project" value="InterPro"/>
</dbReference>
<evidence type="ECO:0000313" key="5">
    <source>
        <dbReference type="EMBL" id="GMH12356.1"/>
    </source>
</evidence>
<evidence type="ECO:0000313" key="6">
    <source>
        <dbReference type="Proteomes" id="UP001279734"/>
    </source>
</evidence>
<keyword evidence="2" id="KW-0819">tRNA processing</keyword>